<dbReference type="RefSeq" id="WP_013046626.1">
    <property type="nucleotide sequence ID" value="NC_014010.1"/>
</dbReference>
<sequence>MNSLTALQRNLLIALLFLSVMAILPLIVTQRYFLSQIIVFMIWASVAVQWNVLIGHAGVFSLAQMLIFAIGAYGLAMLNSYFDISPWAAMPLAGLIAALCAAFIGLACLRLGTAYVALLTFAISYMVFVLIITEATCYTNVGGGCQRFFGGTTGFSRLDDLGFRKLLRGQWMVGNFYVVLGVLAASLIAAISVIHGRLGLAFLALSDSRTYAISRGLNRTKFQLLAFVITAFFTGLTGAAYAAHFKSAGPSLFDFSLLMFVLAMVIVGGLKSTWGPLVGAAVMMVVVELAKDYGDIRNMIVGLVLVVFVVLLPSGFAGFSRKLLKRLTTSQN</sequence>
<dbReference type="eggNOG" id="COG4177">
    <property type="taxonomic scope" value="Bacteria"/>
</dbReference>
<protein>
    <submittedName>
        <fullName evidence="7">Branched-chain amino acid ABC transporter, permease protein</fullName>
    </submittedName>
</protein>
<reference evidence="7 8" key="1">
    <citation type="journal article" date="2010" name="J. Bacteriol.">
        <title>Complete genome sequence of "Candidatus Puniceispirillum marinum" IMCC1322, a representative of the SAR116 clade in the Alphaproteobacteria.</title>
        <authorList>
            <person name="Oh H.M."/>
            <person name="Kwon K.K."/>
            <person name="Kang I."/>
            <person name="Kang S.G."/>
            <person name="Lee J.H."/>
            <person name="Kim S.J."/>
            <person name="Cho J.C."/>
        </authorList>
    </citation>
    <scope>NUCLEOTIDE SEQUENCE [LARGE SCALE GENOMIC DNA]</scope>
    <source>
        <strain evidence="7 8">IMCC1322</strain>
    </source>
</reference>
<feature type="transmembrane region" description="Helical" evidence="6">
    <location>
        <begin position="224"/>
        <end position="243"/>
    </location>
</feature>
<dbReference type="PANTHER" id="PTHR30482:SF10">
    <property type="entry name" value="HIGH-AFFINITY BRANCHED-CHAIN AMINO ACID TRANSPORT PROTEIN BRAE"/>
    <property type="match status" value="1"/>
</dbReference>
<feature type="transmembrane region" description="Helical" evidence="6">
    <location>
        <begin position="65"/>
        <end position="82"/>
    </location>
</feature>
<proteinExistence type="predicted"/>
<dbReference type="Proteomes" id="UP000007460">
    <property type="component" value="Chromosome"/>
</dbReference>
<feature type="transmembrane region" description="Helical" evidence="6">
    <location>
        <begin position="114"/>
        <end position="133"/>
    </location>
</feature>
<dbReference type="KEGG" id="apb:SAR116_1756"/>
<keyword evidence="4 6" id="KW-1133">Transmembrane helix</keyword>
<dbReference type="Pfam" id="PF02653">
    <property type="entry name" value="BPD_transp_2"/>
    <property type="match status" value="1"/>
</dbReference>
<keyword evidence="3 6" id="KW-0812">Transmembrane</keyword>
<evidence type="ECO:0000256" key="6">
    <source>
        <dbReference type="SAM" id="Phobius"/>
    </source>
</evidence>
<dbReference type="OrthoDB" id="9804361at2"/>
<dbReference type="HOGENOM" id="CLU_031365_2_0_5"/>
<dbReference type="CDD" id="cd06581">
    <property type="entry name" value="TM_PBP1_LivM_like"/>
    <property type="match status" value="1"/>
</dbReference>
<accession>D5BMF6</accession>
<dbReference type="InterPro" id="IPR043428">
    <property type="entry name" value="LivM-like"/>
</dbReference>
<feature type="transmembrane region" description="Helical" evidence="6">
    <location>
        <begin position="176"/>
        <end position="203"/>
    </location>
</feature>
<dbReference type="InterPro" id="IPR001851">
    <property type="entry name" value="ABC_transp_permease"/>
</dbReference>
<evidence type="ECO:0000256" key="2">
    <source>
        <dbReference type="ARBA" id="ARBA00022475"/>
    </source>
</evidence>
<feature type="transmembrane region" description="Helical" evidence="6">
    <location>
        <begin position="12"/>
        <end position="28"/>
    </location>
</feature>
<dbReference type="STRING" id="488538.SAR116_1756"/>
<dbReference type="EMBL" id="CP001751">
    <property type="protein sequence ID" value="ADE39999.1"/>
    <property type="molecule type" value="Genomic_DNA"/>
</dbReference>
<keyword evidence="5 6" id="KW-0472">Membrane</keyword>
<comment type="subcellular location">
    <subcellularLocation>
        <location evidence="1">Cell membrane</location>
        <topology evidence="1">Multi-pass membrane protein</topology>
    </subcellularLocation>
</comment>
<feature type="transmembrane region" description="Helical" evidence="6">
    <location>
        <begin position="88"/>
        <end position="107"/>
    </location>
</feature>
<name>D5BMF6_PUNMI</name>
<dbReference type="PANTHER" id="PTHR30482">
    <property type="entry name" value="HIGH-AFFINITY BRANCHED-CHAIN AMINO ACID TRANSPORT SYSTEM PERMEASE"/>
    <property type="match status" value="1"/>
</dbReference>
<feature type="transmembrane region" description="Helical" evidence="6">
    <location>
        <begin position="255"/>
        <end position="287"/>
    </location>
</feature>
<keyword evidence="2" id="KW-1003">Cell membrane</keyword>
<evidence type="ECO:0000313" key="7">
    <source>
        <dbReference type="EMBL" id="ADE39999.1"/>
    </source>
</evidence>
<evidence type="ECO:0000256" key="3">
    <source>
        <dbReference type="ARBA" id="ARBA00022692"/>
    </source>
</evidence>
<evidence type="ECO:0000256" key="5">
    <source>
        <dbReference type="ARBA" id="ARBA00023136"/>
    </source>
</evidence>
<organism evidence="7 8">
    <name type="scientific">Puniceispirillum marinum (strain IMCC1322)</name>
    <dbReference type="NCBI Taxonomy" id="488538"/>
    <lineage>
        <taxon>Bacteria</taxon>
        <taxon>Pseudomonadati</taxon>
        <taxon>Pseudomonadota</taxon>
        <taxon>Alphaproteobacteria</taxon>
        <taxon>Candidatus Puniceispirillales</taxon>
        <taxon>Candidatus Puniceispirillaceae</taxon>
        <taxon>Candidatus Puniceispirillum</taxon>
    </lineage>
</organism>
<dbReference type="AlphaFoldDB" id="D5BMF6"/>
<feature type="transmembrane region" description="Helical" evidence="6">
    <location>
        <begin position="34"/>
        <end position="53"/>
    </location>
</feature>
<gene>
    <name evidence="7" type="ordered locus">SAR116_1756</name>
</gene>
<keyword evidence="8" id="KW-1185">Reference proteome</keyword>
<feature type="transmembrane region" description="Helical" evidence="6">
    <location>
        <begin position="299"/>
        <end position="319"/>
    </location>
</feature>
<evidence type="ECO:0000313" key="8">
    <source>
        <dbReference type="Proteomes" id="UP000007460"/>
    </source>
</evidence>
<dbReference type="GO" id="GO:0005886">
    <property type="term" value="C:plasma membrane"/>
    <property type="evidence" value="ECO:0007669"/>
    <property type="project" value="UniProtKB-SubCell"/>
</dbReference>
<evidence type="ECO:0000256" key="4">
    <source>
        <dbReference type="ARBA" id="ARBA00022989"/>
    </source>
</evidence>
<evidence type="ECO:0000256" key="1">
    <source>
        <dbReference type="ARBA" id="ARBA00004651"/>
    </source>
</evidence>
<dbReference type="GO" id="GO:0015658">
    <property type="term" value="F:branched-chain amino acid transmembrane transporter activity"/>
    <property type="evidence" value="ECO:0007669"/>
    <property type="project" value="InterPro"/>
</dbReference>